<name>A0A3P9LQH9_ORYLA</name>
<evidence type="ECO:0000313" key="3">
    <source>
        <dbReference type="Proteomes" id="UP000265180"/>
    </source>
</evidence>
<sequence>MSHPDDLLTDGAHLDSRGREAQLPPEADDSAEWTRVVGWTHVGDFCHVPITLLRPDMVPAEMLLQPTAVKLRTVTGDLTPMLGRGTANIRVGGMTVECKVWVAAVQDQCILGLDFLRASQCVLDLGGNTLEFPGGPKVSMVRATRTQSLPRETSRAVEMQQDLTPPYSIPLPTTLQSKIKTQHYVNLILRRYRLLEQSQKQRL</sequence>
<dbReference type="Gene3D" id="2.40.70.10">
    <property type="entry name" value="Acid Proteases"/>
    <property type="match status" value="1"/>
</dbReference>
<organism evidence="2 3">
    <name type="scientific">Oryzias latipes</name>
    <name type="common">Japanese rice fish</name>
    <name type="synonym">Japanese killifish</name>
    <dbReference type="NCBI Taxonomy" id="8090"/>
    <lineage>
        <taxon>Eukaryota</taxon>
        <taxon>Metazoa</taxon>
        <taxon>Chordata</taxon>
        <taxon>Craniata</taxon>
        <taxon>Vertebrata</taxon>
        <taxon>Euteleostomi</taxon>
        <taxon>Actinopterygii</taxon>
        <taxon>Neopterygii</taxon>
        <taxon>Teleostei</taxon>
        <taxon>Neoteleostei</taxon>
        <taxon>Acanthomorphata</taxon>
        <taxon>Ovalentaria</taxon>
        <taxon>Atherinomorphae</taxon>
        <taxon>Beloniformes</taxon>
        <taxon>Adrianichthyidae</taxon>
        <taxon>Oryziinae</taxon>
        <taxon>Oryzias</taxon>
    </lineage>
</organism>
<evidence type="ECO:0000313" key="2">
    <source>
        <dbReference type="Ensembl" id="ENSORLP00020022877.1"/>
    </source>
</evidence>
<feature type="compositionally biased region" description="Basic and acidic residues" evidence="1">
    <location>
        <begin position="1"/>
        <end position="20"/>
    </location>
</feature>
<reference evidence="2 3" key="2">
    <citation type="submission" date="2017-04" db="EMBL/GenBank/DDBJ databases">
        <title>CpG methylation of centromeres and impact of large insertions on vertebrate speciation.</title>
        <authorList>
            <person name="Ichikawa K."/>
            <person name="Yoshimura J."/>
            <person name="Morishita S."/>
        </authorList>
    </citation>
    <scope>NUCLEOTIDE SEQUENCE</scope>
    <source>
        <strain evidence="2 3">HNI</strain>
    </source>
</reference>
<feature type="region of interest" description="Disordered" evidence="1">
    <location>
        <begin position="1"/>
        <end position="28"/>
    </location>
</feature>
<dbReference type="InterPro" id="IPR021109">
    <property type="entry name" value="Peptidase_aspartic_dom_sf"/>
</dbReference>
<reference evidence="2" key="3">
    <citation type="submission" date="2025-08" db="UniProtKB">
        <authorList>
            <consortium name="Ensembl"/>
        </authorList>
    </citation>
    <scope>IDENTIFICATION</scope>
    <source>
        <strain evidence="2">HNI</strain>
    </source>
</reference>
<proteinExistence type="predicted"/>
<protein>
    <recommendedName>
        <fullName evidence="4">Aspartic peptidase DDI1-type domain-containing protein</fullName>
    </recommendedName>
</protein>
<evidence type="ECO:0008006" key="4">
    <source>
        <dbReference type="Google" id="ProtNLM"/>
    </source>
</evidence>
<accession>A0A3P9LQH9</accession>
<dbReference type="AlphaFoldDB" id="A0A3P9LQH9"/>
<dbReference type="Ensembl" id="ENSORLT00020010987.1">
    <property type="protein sequence ID" value="ENSORLP00020022877.1"/>
    <property type="gene ID" value="ENSORLG00020003391.1"/>
</dbReference>
<evidence type="ECO:0000256" key="1">
    <source>
        <dbReference type="SAM" id="MobiDB-lite"/>
    </source>
</evidence>
<dbReference type="Proteomes" id="UP000265180">
    <property type="component" value="Chromosome 7"/>
</dbReference>
<reference key="1">
    <citation type="journal article" date="2007" name="Nature">
        <title>The medaka draft genome and insights into vertebrate genome evolution.</title>
        <authorList>
            <person name="Kasahara M."/>
            <person name="Naruse K."/>
            <person name="Sasaki S."/>
            <person name="Nakatani Y."/>
            <person name="Qu W."/>
            <person name="Ahsan B."/>
            <person name="Yamada T."/>
            <person name="Nagayasu Y."/>
            <person name="Doi K."/>
            <person name="Kasai Y."/>
            <person name="Jindo T."/>
            <person name="Kobayashi D."/>
            <person name="Shimada A."/>
            <person name="Toyoda A."/>
            <person name="Kuroki Y."/>
            <person name="Fujiyama A."/>
            <person name="Sasaki T."/>
            <person name="Shimizu A."/>
            <person name="Asakawa S."/>
            <person name="Shimizu N."/>
            <person name="Hashimoto S."/>
            <person name="Yang J."/>
            <person name="Lee Y."/>
            <person name="Matsushima K."/>
            <person name="Sugano S."/>
            <person name="Sakaizumi M."/>
            <person name="Narita T."/>
            <person name="Ohishi K."/>
            <person name="Haga S."/>
            <person name="Ohta F."/>
            <person name="Nomoto H."/>
            <person name="Nogata K."/>
            <person name="Morishita T."/>
            <person name="Endo T."/>
            <person name="Shin-I T."/>
            <person name="Takeda H."/>
            <person name="Morishita S."/>
            <person name="Kohara Y."/>
        </authorList>
    </citation>
    <scope>NUCLEOTIDE SEQUENCE [LARGE SCALE GENOMIC DNA]</scope>
    <source>
        <strain>Hd-rR</strain>
    </source>
</reference>
<reference evidence="2" key="4">
    <citation type="submission" date="2025-09" db="UniProtKB">
        <authorList>
            <consortium name="Ensembl"/>
        </authorList>
    </citation>
    <scope>IDENTIFICATION</scope>
    <source>
        <strain evidence="2">HNI</strain>
    </source>
</reference>